<protein>
    <recommendedName>
        <fullName evidence="3">Reverse transcriptase</fullName>
    </recommendedName>
</protein>
<reference evidence="1" key="1">
    <citation type="journal article" date="2023" name="Front. Mar. Sci.">
        <title>A new Merluccius polli reference genome to investigate the effects of global change in West African waters.</title>
        <authorList>
            <person name="Mateo J.L."/>
            <person name="Blanco-Fernandez C."/>
            <person name="Garcia-Vazquez E."/>
            <person name="Machado-Schiaffino G."/>
        </authorList>
    </citation>
    <scope>NUCLEOTIDE SEQUENCE</scope>
    <source>
        <strain evidence="1">C29</strain>
        <tissue evidence="1">Fin</tissue>
    </source>
</reference>
<sequence>MSFKPAKSRSLVLKKGKVSDRFRFALGKTMIPSVTEKPVKSLGKIFDSSLKDSAAIKQTRCDLTTWLTAIDRSGLPGKFKAWIYQHGSTSRKEQHHRPSSTAGLLTTARDWQLQVDLVRQLKFPGYITATSLRPDMVLTSESTKQVVILELTVPWEDRIEEAHERKRAKYAELSSECRNGWKARCEPVEVGCRGFAGRSLLRTLKLLGVKGLQLKKATTNILEAAERASRWLWIRRGDPWSNMPLGHKPGTDHPRLGRPDLFPWGVHRKATLVRLSGGIRQM</sequence>
<name>A0AA47P497_MERPO</name>
<gene>
    <name evidence="1" type="ORF">N1851_014475</name>
</gene>
<evidence type="ECO:0000313" key="2">
    <source>
        <dbReference type="Proteomes" id="UP001174136"/>
    </source>
</evidence>
<dbReference type="AlphaFoldDB" id="A0AA47P497"/>
<dbReference type="EMBL" id="JAOPHQ010002603">
    <property type="protein sequence ID" value="KAK0146227.1"/>
    <property type="molecule type" value="Genomic_DNA"/>
</dbReference>
<keyword evidence="2" id="KW-1185">Reference proteome</keyword>
<accession>A0AA47P497</accession>
<organism evidence="1 2">
    <name type="scientific">Merluccius polli</name>
    <name type="common">Benguela hake</name>
    <name type="synonym">Merluccius cadenati</name>
    <dbReference type="NCBI Taxonomy" id="89951"/>
    <lineage>
        <taxon>Eukaryota</taxon>
        <taxon>Metazoa</taxon>
        <taxon>Chordata</taxon>
        <taxon>Craniata</taxon>
        <taxon>Vertebrata</taxon>
        <taxon>Euteleostomi</taxon>
        <taxon>Actinopterygii</taxon>
        <taxon>Neopterygii</taxon>
        <taxon>Teleostei</taxon>
        <taxon>Neoteleostei</taxon>
        <taxon>Acanthomorphata</taxon>
        <taxon>Zeiogadaria</taxon>
        <taxon>Gadariae</taxon>
        <taxon>Gadiformes</taxon>
        <taxon>Gadoidei</taxon>
        <taxon>Merlucciidae</taxon>
        <taxon>Merluccius</taxon>
    </lineage>
</organism>
<evidence type="ECO:0008006" key="3">
    <source>
        <dbReference type="Google" id="ProtNLM"/>
    </source>
</evidence>
<dbReference type="Proteomes" id="UP001174136">
    <property type="component" value="Unassembled WGS sequence"/>
</dbReference>
<evidence type="ECO:0000313" key="1">
    <source>
        <dbReference type="EMBL" id="KAK0146227.1"/>
    </source>
</evidence>
<proteinExistence type="predicted"/>
<comment type="caution">
    <text evidence="1">The sequence shown here is derived from an EMBL/GenBank/DDBJ whole genome shotgun (WGS) entry which is preliminary data.</text>
</comment>